<dbReference type="OrthoDB" id="9332038at2759"/>
<keyword evidence="1" id="KW-0723">Serine/threonine-protein kinase</keyword>
<reference evidence="10" key="1">
    <citation type="journal article" date="2006" name="PLoS Biol.">
        <title>Macronuclear genome sequence of the ciliate Tetrahymena thermophila, a model eukaryote.</title>
        <authorList>
            <person name="Eisen J.A."/>
            <person name="Coyne R.S."/>
            <person name="Wu M."/>
            <person name="Wu D."/>
            <person name="Thiagarajan M."/>
            <person name="Wortman J.R."/>
            <person name="Badger J.H."/>
            <person name="Ren Q."/>
            <person name="Amedeo P."/>
            <person name="Jones K.M."/>
            <person name="Tallon L.J."/>
            <person name="Delcher A.L."/>
            <person name="Salzberg S.L."/>
            <person name="Silva J.C."/>
            <person name="Haas B.J."/>
            <person name="Majoros W.H."/>
            <person name="Farzad M."/>
            <person name="Carlton J.M."/>
            <person name="Smith R.K. Jr."/>
            <person name="Garg J."/>
            <person name="Pearlman R.E."/>
            <person name="Karrer K.M."/>
            <person name="Sun L."/>
            <person name="Manning G."/>
            <person name="Elde N.C."/>
            <person name="Turkewitz A.P."/>
            <person name="Asai D.J."/>
            <person name="Wilkes D.E."/>
            <person name="Wang Y."/>
            <person name="Cai H."/>
            <person name="Collins K."/>
            <person name="Stewart B.A."/>
            <person name="Lee S.R."/>
            <person name="Wilamowska K."/>
            <person name="Weinberg Z."/>
            <person name="Ruzzo W.L."/>
            <person name="Wloga D."/>
            <person name="Gaertig J."/>
            <person name="Frankel J."/>
            <person name="Tsao C.-C."/>
            <person name="Gorovsky M.A."/>
            <person name="Keeling P.J."/>
            <person name="Waller R.F."/>
            <person name="Patron N.J."/>
            <person name="Cherry J.M."/>
            <person name="Stover N.A."/>
            <person name="Krieger C.J."/>
            <person name="del Toro C."/>
            <person name="Ryder H.F."/>
            <person name="Williamson S.C."/>
            <person name="Barbeau R.A."/>
            <person name="Hamilton E.P."/>
            <person name="Orias E."/>
        </authorList>
    </citation>
    <scope>NUCLEOTIDE SEQUENCE [LARGE SCALE GENOMIC DNA]</scope>
    <source>
        <strain evidence="10">SB210</strain>
    </source>
</reference>
<dbReference type="GO" id="GO:0004674">
    <property type="term" value="F:protein serine/threonine kinase activity"/>
    <property type="evidence" value="ECO:0007669"/>
    <property type="project" value="UniProtKB-KW"/>
</dbReference>
<dbReference type="PROSITE" id="PS00108">
    <property type="entry name" value="PROTEIN_KINASE_ST"/>
    <property type="match status" value="1"/>
</dbReference>
<evidence type="ECO:0000256" key="7">
    <source>
        <dbReference type="SAM" id="MobiDB-lite"/>
    </source>
</evidence>
<dbReference type="FunFam" id="1.10.510.10:FF:000380">
    <property type="entry name" value="Serine/threonine-protein kinase ppk15"/>
    <property type="match status" value="1"/>
</dbReference>
<dbReference type="GO" id="GO:0005524">
    <property type="term" value="F:ATP binding"/>
    <property type="evidence" value="ECO:0007669"/>
    <property type="project" value="UniProtKB-KW"/>
</dbReference>
<evidence type="ECO:0000259" key="8">
    <source>
        <dbReference type="PROSITE" id="PS50011"/>
    </source>
</evidence>
<dbReference type="KEGG" id="tet:TTHERM_00641110"/>
<dbReference type="InterPro" id="IPR000719">
    <property type="entry name" value="Prot_kinase_dom"/>
</dbReference>
<dbReference type="PROSITE" id="PS50011">
    <property type="entry name" value="PROTEIN_KINASE_DOM"/>
    <property type="match status" value="1"/>
</dbReference>
<dbReference type="InterPro" id="IPR008271">
    <property type="entry name" value="Ser/Thr_kinase_AS"/>
</dbReference>
<feature type="region of interest" description="Disordered" evidence="7">
    <location>
        <begin position="344"/>
        <end position="364"/>
    </location>
</feature>
<dbReference type="HOGENOM" id="CLU_508569_0_0_1"/>
<dbReference type="PANTHER" id="PTHR24058">
    <property type="entry name" value="DUAL SPECIFICITY PROTEIN KINASE"/>
    <property type="match status" value="1"/>
</dbReference>
<name>Q23F21_TETTS</name>
<keyword evidence="6" id="KW-0067">ATP-binding</keyword>
<protein>
    <submittedName>
        <fullName evidence="9">Serine/Threonine kinase domain protein</fullName>
    </submittedName>
</protein>
<dbReference type="Proteomes" id="UP000009168">
    <property type="component" value="Unassembled WGS sequence"/>
</dbReference>
<evidence type="ECO:0000256" key="3">
    <source>
        <dbReference type="ARBA" id="ARBA00022679"/>
    </source>
</evidence>
<feature type="domain" description="Protein kinase" evidence="8">
    <location>
        <begin position="444"/>
        <end position="766"/>
    </location>
</feature>
<evidence type="ECO:0000256" key="6">
    <source>
        <dbReference type="ARBA" id="ARBA00022840"/>
    </source>
</evidence>
<evidence type="ECO:0000256" key="4">
    <source>
        <dbReference type="ARBA" id="ARBA00022741"/>
    </source>
</evidence>
<proteinExistence type="predicted"/>
<dbReference type="EMBL" id="GG662707">
    <property type="protein sequence ID" value="EAR95084.3"/>
    <property type="molecule type" value="Genomic_DNA"/>
</dbReference>
<dbReference type="Pfam" id="PF00069">
    <property type="entry name" value="Pkinase"/>
    <property type="match status" value="1"/>
</dbReference>
<keyword evidence="10" id="KW-1185">Reference proteome</keyword>
<dbReference type="InParanoid" id="Q23F21"/>
<dbReference type="InterPro" id="IPR011009">
    <property type="entry name" value="Kinase-like_dom_sf"/>
</dbReference>
<keyword evidence="2" id="KW-0597">Phosphoprotein</keyword>
<organism evidence="9 10">
    <name type="scientific">Tetrahymena thermophila (strain SB210)</name>
    <dbReference type="NCBI Taxonomy" id="312017"/>
    <lineage>
        <taxon>Eukaryota</taxon>
        <taxon>Sar</taxon>
        <taxon>Alveolata</taxon>
        <taxon>Ciliophora</taxon>
        <taxon>Intramacronucleata</taxon>
        <taxon>Oligohymenophorea</taxon>
        <taxon>Hymenostomatida</taxon>
        <taxon>Tetrahymenina</taxon>
        <taxon>Tetrahymenidae</taxon>
        <taxon>Tetrahymena</taxon>
    </lineage>
</organism>
<feature type="region of interest" description="Disordered" evidence="7">
    <location>
        <begin position="60"/>
        <end position="83"/>
    </location>
</feature>
<sequence length="775" mass="90178">MLETCQILLKFFEQNGMKTAQQAFKSEMPNLLRSADNLHYKNDDLINNLKQFMKENAQANGSNSNVQNKGSKAGSQNDVKGRNVYSQQETEVIMEKLMNKLVSTNKLLEDEKTDINVQKISQSKAFKKLIKKGDDIIEDVVDSPRLNLKQNDDTQNKSMQDPNYIPISQSRQFKQEIEAQKVNKFQQEIAIPGEDVLFMTEETPNQSITQSQNLQIYSKKPGSMRGERKEQDILGKQNQMPSFIKPKQNDVSDFFQNSQSINILEQLEEPNFIDEYTDDDDPGFDLYEVPEREFQKIADQLALKCDFPNRATSQVKKKHVDYKNMFLQNNDEDDESQVLQNQQRNANNNNNPGQNQGNESTEQNISNADQDLLSRRSNNQAKGYIYLPKFLKHPPSNDEFYPVQLDKAIYDCFDLKIITDRERTGFEETKEFPIVINSIVAGRYQIMEYLGSAAFSKAIQCQDKQTGQMLCMKIIENNKDYFDQSIDEIKLLKYINYNGDVDEKNVLKVYDYFYHKEHLFIVTELLKDNLYEFYKFNRENETQPYFTLGRLQKITQQILIGLDYIHSLRLIHCDLKPENILMKSYSKCQVKIIDFGSSCFIHDHLSSYVQSRSYRAPEVILGCKYDYKIDMWSLGCILAELWTGNVLFQNDTVQGLLARVIGIIGPIPEWMFQEGRLVNNFFTNKRLLYQDVFEEGEPSQNINDTSDMPGRRQKSGKIQILVPKKSNLRARLKTDDLMFLDFVKSLLQIDRTRRPSAKEALQHPWLTQSHYQEDQ</sequence>
<dbReference type="eggNOG" id="KOG0667">
    <property type="taxonomic scope" value="Eukaryota"/>
</dbReference>
<keyword evidence="5 9" id="KW-0418">Kinase</keyword>
<evidence type="ECO:0000256" key="1">
    <source>
        <dbReference type="ARBA" id="ARBA00022527"/>
    </source>
</evidence>
<feature type="compositionally biased region" description="Low complexity" evidence="7">
    <location>
        <begin position="344"/>
        <end position="358"/>
    </location>
</feature>
<evidence type="ECO:0000313" key="9">
    <source>
        <dbReference type="EMBL" id="EAR95084.3"/>
    </source>
</evidence>
<accession>Q23F21</accession>
<dbReference type="SMART" id="SM00220">
    <property type="entry name" value="S_TKc"/>
    <property type="match status" value="1"/>
</dbReference>
<keyword evidence="3" id="KW-0808">Transferase</keyword>
<dbReference type="AlphaFoldDB" id="Q23F21"/>
<dbReference type="InterPro" id="IPR050494">
    <property type="entry name" value="Ser_Thr_dual-spec_kinase"/>
</dbReference>
<evidence type="ECO:0000256" key="2">
    <source>
        <dbReference type="ARBA" id="ARBA00022553"/>
    </source>
</evidence>
<dbReference type="GeneID" id="7831643"/>
<dbReference type="Gene3D" id="1.10.510.10">
    <property type="entry name" value="Transferase(Phosphotransferase) domain 1"/>
    <property type="match status" value="1"/>
</dbReference>
<evidence type="ECO:0000256" key="5">
    <source>
        <dbReference type="ARBA" id="ARBA00022777"/>
    </source>
</evidence>
<dbReference type="SUPFAM" id="SSF56112">
    <property type="entry name" value="Protein kinase-like (PK-like)"/>
    <property type="match status" value="1"/>
</dbReference>
<dbReference type="PANTHER" id="PTHR24058:SF124">
    <property type="entry name" value="PROTEIN KINASE SUPERFAMILY PROTEIN"/>
    <property type="match status" value="1"/>
</dbReference>
<dbReference type="STRING" id="312017.Q23F21"/>
<keyword evidence="4" id="KW-0547">Nucleotide-binding</keyword>
<dbReference type="Gene3D" id="3.30.200.20">
    <property type="entry name" value="Phosphorylase Kinase, domain 1"/>
    <property type="match status" value="1"/>
</dbReference>
<dbReference type="RefSeq" id="XP_001015329.3">
    <property type="nucleotide sequence ID" value="XM_001015329.3"/>
</dbReference>
<evidence type="ECO:0000313" key="10">
    <source>
        <dbReference type="Proteomes" id="UP000009168"/>
    </source>
</evidence>
<gene>
    <name evidence="9" type="ORF">TTHERM_00641110</name>
</gene>
<dbReference type="CDD" id="cd14133">
    <property type="entry name" value="PKc_DYRK_like"/>
    <property type="match status" value="1"/>
</dbReference>